<dbReference type="InterPro" id="IPR036116">
    <property type="entry name" value="FN3_sf"/>
</dbReference>
<dbReference type="InterPro" id="IPR003961">
    <property type="entry name" value="FN3_dom"/>
</dbReference>
<dbReference type="GO" id="GO:0005886">
    <property type="term" value="C:plasma membrane"/>
    <property type="evidence" value="ECO:0007669"/>
    <property type="project" value="TreeGrafter"/>
</dbReference>
<feature type="compositionally biased region" description="Basic and acidic residues" evidence="1">
    <location>
        <begin position="1"/>
        <end position="10"/>
    </location>
</feature>
<evidence type="ECO:0000259" key="3">
    <source>
        <dbReference type="Pfam" id="PF01108"/>
    </source>
</evidence>
<keyword evidence="2" id="KW-0812">Transmembrane</keyword>
<feature type="non-terminal residue" evidence="5">
    <location>
        <position position="1"/>
    </location>
</feature>
<feature type="non-terminal residue" evidence="5">
    <location>
        <position position="787"/>
    </location>
</feature>
<dbReference type="InterPro" id="IPR050650">
    <property type="entry name" value="Type-II_Cytokine-TF_Rcpt"/>
</dbReference>
<dbReference type="SUPFAM" id="SSF49265">
    <property type="entry name" value="Fibronectin type III"/>
    <property type="match status" value="3"/>
</dbReference>
<dbReference type="Proteomes" id="UP000886611">
    <property type="component" value="Unassembled WGS sequence"/>
</dbReference>
<dbReference type="Pfam" id="PF09294">
    <property type="entry name" value="Interfer-bind"/>
    <property type="match status" value="1"/>
</dbReference>
<dbReference type="Gene3D" id="2.60.40.10">
    <property type="entry name" value="Immunoglobulins"/>
    <property type="match status" value="3"/>
</dbReference>
<dbReference type="Pfam" id="PF01108">
    <property type="entry name" value="Tissue_fac"/>
    <property type="match status" value="1"/>
</dbReference>
<dbReference type="PANTHER" id="PTHR20859">
    <property type="entry name" value="INTERFERON/INTERLEUKIN RECEPTOR"/>
    <property type="match status" value="1"/>
</dbReference>
<protein>
    <submittedName>
        <fullName evidence="5">I22R2 protein</fullName>
    </submittedName>
</protein>
<evidence type="ECO:0000256" key="2">
    <source>
        <dbReference type="SAM" id="Phobius"/>
    </source>
</evidence>
<reference evidence="5 6" key="1">
    <citation type="journal article" date="2021" name="Cell">
        <title>Tracing the genetic footprints of vertebrate landing in non-teleost ray-finned fishes.</title>
        <authorList>
            <person name="Bi X."/>
            <person name="Wang K."/>
            <person name="Yang L."/>
            <person name="Pan H."/>
            <person name="Jiang H."/>
            <person name="Wei Q."/>
            <person name="Fang M."/>
            <person name="Yu H."/>
            <person name="Zhu C."/>
            <person name="Cai Y."/>
            <person name="He Y."/>
            <person name="Gan X."/>
            <person name="Zeng H."/>
            <person name="Yu D."/>
            <person name="Zhu Y."/>
            <person name="Jiang H."/>
            <person name="Qiu Q."/>
            <person name="Yang H."/>
            <person name="Zhang Y.E."/>
            <person name="Wang W."/>
            <person name="Zhu M."/>
            <person name="He S."/>
            <person name="Zhang G."/>
        </authorList>
    </citation>
    <scope>NUCLEOTIDE SEQUENCE [LARGE SCALE GENOMIC DNA]</scope>
    <source>
        <strain evidence="5">Bchr_013</strain>
    </source>
</reference>
<keyword evidence="2" id="KW-1133">Transmembrane helix</keyword>
<name>A0A8X7XDA1_POLSE</name>
<dbReference type="AlphaFoldDB" id="A0A8X7XDA1"/>
<dbReference type="EMBL" id="JAATIS010000859">
    <property type="protein sequence ID" value="KAG2467090.1"/>
    <property type="molecule type" value="Genomic_DNA"/>
</dbReference>
<organism evidence="5 6">
    <name type="scientific">Polypterus senegalus</name>
    <name type="common">Senegal bichir</name>
    <dbReference type="NCBI Taxonomy" id="55291"/>
    <lineage>
        <taxon>Eukaryota</taxon>
        <taxon>Metazoa</taxon>
        <taxon>Chordata</taxon>
        <taxon>Craniata</taxon>
        <taxon>Vertebrata</taxon>
        <taxon>Euteleostomi</taxon>
        <taxon>Actinopterygii</taxon>
        <taxon>Polypteriformes</taxon>
        <taxon>Polypteridae</taxon>
        <taxon>Polypterus</taxon>
    </lineage>
</organism>
<proteinExistence type="predicted"/>
<accession>A0A8X7XDA1</accession>
<comment type="caution">
    <text evidence="5">The sequence shown here is derived from an EMBL/GenBank/DDBJ whole genome shotgun (WGS) entry which is preliminary data.</text>
</comment>
<evidence type="ECO:0000313" key="6">
    <source>
        <dbReference type="Proteomes" id="UP000886611"/>
    </source>
</evidence>
<evidence type="ECO:0000256" key="1">
    <source>
        <dbReference type="SAM" id="MobiDB-lite"/>
    </source>
</evidence>
<feature type="domain" description="Fibronectin type-III" evidence="3">
    <location>
        <begin position="619"/>
        <end position="668"/>
    </location>
</feature>
<dbReference type="InterPro" id="IPR015373">
    <property type="entry name" value="Interferon/interleukin_rcp_dom"/>
</dbReference>
<dbReference type="InterPro" id="IPR013783">
    <property type="entry name" value="Ig-like_fold"/>
</dbReference>
<dbReference type="GO" id="GO:0004896">
    <property type="term" value="F:cytokine receptor activity"/>
    <property type="evidence" value="ECO:0007669"/>
    <property type="project" value="TreeGrafter"/>
</dbReference>
<gene>
    <name evidence="5" type="primary">Il22ra2</name>
    <name evidence="5" type="ORF">GTO96_0010343</name>
</gene>
<feature type="region of interest" description="Disordered" evidence="1">
    <location>
        <begin position="1"/>
        <end position="24"/>
    </location>
</feature>
<dbReference type="PANTHER" id="PTHR20859:SF53">
    <property type="entry name" value="INTERLEUKIN-22 RECEPTOR SUBUNIT ALPHA-1"/>
    <property type="match status" value="1"/>
</dbReference>
<feature type="domain" description="Interferon/interleukin receptor" evidence="4">
    <location>
        <begin position="681"/>
        <end position="786"/>
    </location>
</feature>
<evidence type="ECO:0000313" key="5">
    <source>
        <dbReference type="EMBL" id="KAG2467090.1"/>
    </source>
</evidence>
<keyword evidence="6" id="KW-1185">Reference proteome</keyword>
<sequence>MPLRQEDRGSKRGQHSTSPGMLEGSHHGLQWCLRPSMKQGFIGDGVIYSPVGIWGYYQGVLQLLLSPCRWFFRHTWKCSQKWSNEHLEHFWPDASSRISPSSGSESRRCEAWHRALLEAPGTAETPAYEKQLAVPISKLFPLPAGSFTRTGSSKYAQHCINITSMECDVSSLINNYEEHYILSVSATVGTNQSCNRHIKMSLPDQGVLDFPPVNMTADGRKVTVEFQRPDIMYKKKHSFLRKQDEFEYMIKYWEKAAENFVPTPSLFKCSRKQQRCEAKLLLPKENAEYCFVFEGKIFQMPINTSKEVCLTDPAKEDKSLAIILSGIILILIAVTVLTSLLVYKLLKSRTTVLPSSLLFFLKGIKPYNNIQKEETTCSSVQTAESPTSNQTLLHEEVGVDEMLDKGVASMENSRMKIGCSNVGTETEQISFLEIVKPENKPNVVFVDTGDELTNPDEDIRTISTMLESGSSTDSIQSNPIVSFGYDRPQVLVEMDFSDIVEGYKHTQLEGQLSCCNDMSVRFERPTAYLRVKLMKNSTAGPFSVDYNYVKMFIMFGKVVEIKKAIYDVQKLDLKGVFYDADFVEEKSMKHLYRYSILKTTFRDVTSNSVTNQSNAVIGTLYGDKRWTNKVECWGIKNTFCDLSQETAQSSEWYYARVRAAISRRKSGWAVSPRFIPAFTTVVTAPKIKLESTKSSLLIRVRPPHSPHRRRNGTWISMQKLRNLKHRVYILDNKLPDESEKKVYEGCARIILVAKLTSKTFYCVVVETIDVTSGWTSPRSEKRCIRTL</sequence>
<evidence type="ECO:0000259" key="4">
    <source>
        <dbReference type="Pfam" id="PF09294"/>
    </source>
</evidence>
<keyword evidence="2" id="KW-0472">Membrane</keyword>
<feature type="transmembrane region" description="Helical" evidence="2">
    <location>
        <begin position="320"/>
        <end position="343"/>
    </location>
</feature>